<feature type="non-terminal residue" evidence="1">
    <location>
        <position position="1"/>
    </location>
</feature>
<name>A0A448X239_9PLAT</name>
<dbReference type="EMBL" id="CAAALY010078697">
    <property type="protein sequence ID" value="VEL26194.1"/>
    <property type="molecule type" value="Genomic_DNA"/>
</dbReference>
<proteinExistence type="predicted"/>
<dbReference type="AlphaFoldDB" id="A0A448X239"/>
<accession>A0A448X239</accession>
<gene>
    <name evidence="1" type="ORF">PXEA_LOCUS19634</name>
</gene>
<evidence type="ECO:0000313" key="2">
    <source>
        <dbReference type="Proteomes" id="UP000784294"/>
    </source>
</evidence>
<reference evidence="1" key="1">
    <citation type="submission" date="2018-11" db="EMBL/GenBank/DDBJ databases">
        <authorList>
            <consortium name="Pathogen Informatics"/>
        </authorList>
    </citation>
    <scope>NUCLEOTIDE SEQUENCE</scope>
</reference>
<protein>
    <submittedName>
        <fullName evidence="1">Uncharacterized protein</fullName>
    </submittedName>
</protein>
<keyword evidence="2" id="KW-1185">Reference proteome</keyword>
<dbReference type="Proteomes" id="UP000784294">
    <property type="component" value="Unassembled WGS sequence"/>
</dbReference>
<organism evidence="1 2">
    <name type="scientific">Protopolystoma xenopodis</name>
    <dbReference type="NCBI Taxonomy" id="117903"/>
    <lineage>
        <taxon>Eukaryota</taxon>
        <taxon>Metazoa</taxon>
        <taxon>Spiralia</taxon>
        <taxon>Lophotrochozoa</taxon>
        <taxon>Platyhelminthes</taxon>
        <taxon>Monogenea</taxon>
        <taxon>Polyopisthocotylea</taxon>
        <taxon>Polystomatidea</taxon>
        <taxon>Polystomatidae</taxon>
        <taxon>Protopolystoma</taxon>
    </lineage>
</organism>
<sequence>IQVNLSPCSSQACREVRRLLTAFQERFTTTASELSAAHAQLSELQAVLSAKCRLDESDAPQALSGPLEALGEATTASSGPFVAASDSSDHIPNKAVAIIGITHGHIQSTLISQLRVTLVQLFEVVGINDCEASTCRRALSLLDQLEAWVATRLARAEANESQLRTRLVQLQTSRVFGQTVSQHVVG</sequence>
<comment type="caution">
    <text evidence="1">The sequence shown here is derived from an EMBL/GenBank/DDBJ whole genome shotgun (WGS) entry which is preliminary data.</text>
</comment>
<evidence type="ECO:0000313" key="1">
    <source>
        <dbReference type="EMBL" id="VEL26194.1"/>
    </source>
</evidence>